<dbReference type="Gene3D" id="1.10.510.10">
    <property type="entry name" value="Transferase(Phosphotransferase) domain 1"/>
    <property type="match status" value="1"/>
</dbReference>
<accession>A0ABN1UX74</accession>
<dbReference type="Pfam" id="PF04655">
    <property type="entry name" value="APH_6_hur"/>
    <property type="match status" value="1"/>
</dbReference>
<sequence length="308" mass="33174">MSVSGEVVVVPDSLAASYTANGGERERAWVAALPGLVAEFLDRWELRREGGVGSGEASLVVPVVRADGTRAALRFQMPREETAAALLGLRAWNGDGMVRLLDHDPEGGAMLLERLDGARTLASLDDDDRAMSVLAGLLARLHSVPAPPGLRGLGDVAGDMLREVPHALGALRDGEDRRRLSGWASAVAELVGDPGERLLHWDLHYGNVLAAEREPWLAIDPEPLTGDPGFDLWPALDTGWGESGATGDTPRMVRRRFDLLTEVLELDRDRATGWTLARLLQNTLWDIEDGRTGIAPSQIVVADALPRG</sequence>
<name>A0ABN1UX74_9ACTN</name>
<gene>
    <name evidence="1" type="ORF">GCM10009654_38440</name>
</gene>
<dbReference type="RefSeq" id="WP_344277956.1">
    <property type="nucleotide sequence ID" value="NZ_BAAAKV010000033.1"/>
</dbReference>
<organism evidence="1 2">
    <name type="scientific">Streptomyces hebeiensis</name>
    <dbReference type="NCBI Taxonomy" id="229486"/>
    <lineage>
        <taxon>Bacteria</taxon>
        <taxon>Bacillati</taxon>
        <taxon>Actinomycetota</taxon>
        <taxon>Actinomycetes</taxon>
        <taxon>Kitasatosporales</taxon>
        <taxon>Streptomycetaceae</taxon>
        <taxon>Streptomyces</taxon>
    </lineage>
</organism>
<dbReference type="InterPro" id="IPR011009">
    <property type="entry name" value="Kinase-like_dom_sf"/>
</dbReference>
<evidence type="ECO:0000313" key="1">
    <source>
        <dbReference type="EMBL" id="GAA1177455.1"/>
    </source>
</evidence>
<dbReference type="Proteomes" id="UP001501371">
    <property type="component" value="Unassembled WGS sequence"/>
</dbReference>
<comment type="caution">
    <text evidence="1">The sequence shown here is derived from an EMBL/GenBank/DDBJ whole genome shotgun (WGS) entry which is preliminary data.</text>
</comment>
<dbReference type="SUPFAM" id="SSF56112">
    <property type="entry name" value="Protein kinase-like (PK-like)"/>
    <property type="match status" value="1"/>
</dbReference>
<proteinExistence type="predicted"/>
<reference evidence="1 2" key="1">
    <citation type="journal article" date="2019" name="Int. J. Syst. Evol. Microbiol.">
        <title>The Global Catalogue of Microorganisms (GCM) 10K type strain sequencing project: providing services to taxonomists for standard genome sequencing and annotation.</title>
        <authorList>
            <consortium name="The Broad Institute Genomics Platform"/>
            <consortium name="The Broad Institute Genome Sequencing Center for Infectious Disease"/>
            <person name="Wu L."/>
            <person name="Ma J."/>
        </authorList>
    </citation>
    <scope>NUCLEOTIDE SEQUENCE [LARGE SCALE GENOMIC DNA]</scope>
    <source>
        <strain evidence="1 2">JCM 12696</strain>
    </source>
</reference>
<dbReference type="EMBL" id="BAAAKV010000033">
    <property type="protein sequence ID" value="GAA1177455.1"/>
    <property type="molecule type" value="Genomic_DNA"/>
</dbReference>
<evidence type="ECO:0000313" key="2">
    <source>
        <dbReference type="Proteomes" id="UP001501371"/>
    </source>
</evidence>
<protein>
    <submittedName>
        <fullName evidence="1">Aminoglycoside phosphotransferase family protein</fullName>
    </submittedName>
</protein>
<dbReference type="InterPro" id="IPR006748">
    <property type="entry name" value="NH2Glyco/OHUrea_AB-resist_kin"/>
</dbReference>
<keyword evidence="2" id="KW-1185">Reference proteome</keyword>